<gene>
    <name evidence="2" type="ORF">P691DRAFT_802053</name>
</gene>
<dbReference type="Pfam" id="PF20152">
    <property type="entry name" value="DUF6534"/>
    <property type="match status" value="1"/>
</dbReference>
<protein>
    <recommendedName>
        <fullName evidence="1">DUF6534 domain-containing protein</fullName>
    </recommendedName>
</protein>
<dbReference type="InterPro" id="IPR045339">
    <property type="entry name" value="DUF6534"/>
</dbReference>
<dbReference type="Proteomes" id="UP000807342">
    <property type="component" value="Unassembled WGS sequence"/>
</dbReference>
<evidence type="ECO:0000259" key="1">
    <source>
        <dbReference type="Pfam" id="PF20152"/>
    </source>
</evidence>
<accession>A0A9P5XLY4</accession>
<sequence length="119" mass="12845">MTINCGVLSSSLALGALITFFTVPDTMIPLFCCMLLGKAYANTFFANLNSRSFARKKLLSHVSVSVSHTTAAPNENLVTSDNITSITTRQRQTTSSQLTIPPFDDVLVISEQSSVESNP</sequence>
<evidence type="ECO:0000313" key="3">
    <source>
        <dbReference type="Proteomes" id="UP000807342"/>
    </source>
</evidence>
<name>A0A9P5XLY4_9AGAR</name>
<dbReference type="AlphaFoldDB" id="A0A9P5XLY4"/>
<dbReference type="EMBL" id="MU151064">
    <property type="protein sequence ID" value="KAF9453165.1"/>
    <property type="molecule type" value="Genomic_DNA"/>
</dbReference>
<proteinExistence type="predicted"/>
<evidence type="ECO:0000313" key="2">
    <source>
        <dbReference type="EMBL" id="KAF9453165.1"/>
    </source>
</evidence>
<keyword evidence="3" id="KW-1185">Reference proteome</keyword>
<organism evidence="2 3">
    <name type="scientific">Macrolepiota fuliginosa MF-IS2</name>
    <dbReference type="NCBI Taxonomy" id="1400762"/>
    <lineage>
        <taxon>Eukaryota</taxon>
        <taxon>Fungi</taxon>
        <taxon>Dikarya</taxon>
        <taxon>Basidiomycota</taxon>
        <taxon>Agaricomycotina</taxon>
        <taxon>Agaricomycetes</taxon>
        <taxon>Agaricomycetidae</taxon>
        <taxon>Agaricales</taxon>
        <taxon>Agaricineae</taxon>
        <taxon>Agaricaceae</taxon>
        <taxon>Macrolepiota</taxon>
    </lineage>
</organism>
<feature type="domain" description="DUF6534" evidence="1">
    <location>
        <begin position="1"/>
        <end position="52"/>
    </location>
</feature>
<reference evidence="2" key="1">
    <citation type="submission" date="2020-11" db="EMBL/GenBank/DDBJ databases">
        <authorList>
            <consortium name="DOE Joint Genome Institute"/>
            <person name="Ahrendt S."/>
            <person name="Riley R."/>
            <person name="Andreopoulos W."/>
            <person name="Labutti K."/>
            <person name="Pangilinan J."/>
            <person name="Ruiz-Duenas F.J."/>
            <person name="Barrasa J.M."/>
            <person name="Sanchez-Garcia M."/>
            <person name="Camarero S."/>
            <person name="Miyauchi S."/>
            <person name="Serrano A."/>
            <person name="Linde D."/>
            <person name="Babiker R."/>
            <person name="Drula E."/>
            <person name="Ayuso-Fernandez I."/>
            <person name="Pacheco R."/>
            <person name="Padilla G."/>
            <person name="Ferreira P."/>
            <person name="Barriuso J."/>
            <person name="Kellner H."/>
            <person name="Castanera R."/>
            <person name="Alfaro M."/>
            <person name="Ramirez L."/>
            <person name="Pisabarro A.G."/>
            <person name="Kuo A."/>
            <person name="Tritt A."/>
            <person name="Lipzen A."/>
            <person name="He G."/>
            <person name="Yan M."/>
            <person name="Ng V."/>
            <person name="Cullen D."/>
            <person name="Martin F."/>
            <person name="Rosso M.-N."/>
            <person name="Henrissat B."/>
            <person name="Hibbett D."/>
            <person name="Martinez A.T."/>
            <person name="Grigoriev I.V."/>
        </authorList>
    </citation>
    <scope>NUCLEOTIDE SEQUENCE</scope>
    <source>
        <strain evidence="2">MF-IS2</strain>
    </source>
</reference>
<comment type="caution">
    <text evidence="2">The sequence shown here is derived from an EMBL/GenBank/DDBJ whole genome shotgun (WGS) entry which is preliminary data.</text>
</comment>